<sequence>MRLPAPAFPPGTTGGESAGADASAWIRSGVALTPPGHATFSHGAASMPACVDERCAPY</sequence>
<name>A0A160N646_9GAMM</name>
<dbReference type="AlphaFoldDB" id="A0A160N646"/>
<evidence type="ECO:0000313" key="3">
    <source>
        <dbReference type="Proteomes" id="UP000077255"/>
    </source>
</evidence>
<dbReference type="EMBL" id="CP014841">
    <property type="protein sequence ID" value="AND71198.1"/>
    <property type="molecule type" value="Genomic_DNA"/>
</dbReference>
<dbReference type="KEGG" id="dtx:ATSB10_37440"/>
<organism evidence="2 3">
    <name type="scientific">Dyella thiooxydans</name>
    <dbReference type="NCBI Taxonomy" id="445710"/>
    <lineage>
        <taxon>Bacteria</taxon>
        <taxon>Pseudomonadati</taxon>
        <taxon>Pseudomonadota</taxon>
        <taxon>Gammaproteobacteria</taxon>
        <taxon>Lysobacterales</taxon>
        <taxon>Rhodanobacteraceae</taxon>
        <taxon>Dyella</taxon>
    </lineage>
</organism>
<dbReference type="Proteomes" id="UP000077255">
    <property type="component" value="Chromosome"/>
</dbReference>
<gene>
    <name evidence="2" type="ORF">ATSB10_37440</name>
</gene>
<protein>
    <submittedName>
        <fullName evidence="2">Uncharacterized protein</fullName>
    </submittedName>
</protein>
<evidence type="ECO:0000313" key="2">
    <source>
        <dbReference type="EMBL" id="AND71198.1"/>
    </source>
</evidence>
<dbReference type="PATRIC" id="fig|445710.3.peg.3742"/>
<keyword evidence="3" id="KW-1185">Reference proteome</keyword>
<accession>A0A160N646</accession>
<proteinExistence type="predicted"/>
<reference evidence="2 3" key="1">
    <citation type="submission" date="2016-02" db="EMBL/GenBank/DDBJ databases">
        <title>Complete genome sequencing and analysis of ATSB10, Dyella thiooxydans isolated from rhizosphere soil of sunflower (Helianthus annuus L.).</title>
        <authorList>
            <person name="Lee Y."/>
            <person name="Hwangbo K."/>
            <person name="Chung H."/>
            <person name="Yoo J."/>
            <person name="Kim K.Y."/>
            <person name="Sa T.M."/>
            <person name="Um Y."/>
            <person name="Madhaiyan M."/>
        </authorList>
    </citation>
    <scope>NUCLEOTIDE SEQUENCE [LARGE SCALE GENOMIC DNA]</scope>
    <source>
        <strain evidence="2 3">ATSB10</strain>
    </source>
</reference>
<feature type="region of interest" description="Disordered" evidence="1">
    <location>
        <begin position="1"/>
        <end position="20"/>
    </location>
</feature>
<evidence type="ECO:0000256" key="1">
    <source>
        <dbReference type="SAM" id="MobiDB-lite"/>
    </source>
</evidence>